<protein>
    <submittedName>
        <fullName evidence="2">Uncharacterized protein</fullName>
    </submittedName>
</protein>
<name>A6G3H6_9BACT</name>
<feature type="compositionally biased region" description="Low complexity" evidence="1">
    <location>
        <begin position="592"/>
        <end position="608"/>
    </location>
</feature>
<comment type="caution">
    <text evidence="2">The sequence shown here is derived from an EMBL/GenBank/DDBJ whole genome shotgun (WGS) entry which is preliminary data.</text>
</comment>
<evidence type="ECO:0000256" key="1">
    <source>
        <dbReference type="SAM" id="MobiDB-lite"/>
    </source>
</evidence>
<dbReference type="AlphaFoldDB" id="A6G3H6"/>
<accession>A6G3H6</accession>
<proteinExistence type="predicted"/>
<organism evidence="2 3">
    <name type="scientific">Plesiocystis pacifica SIR-1</name>
    <dbReference type="NCBI Taxonomy" id="391625"/>
    <lineage>
        <taxon>Bacteria</taxon>
        <taxon>Pseudomonadati</taxon>
        <taxon>Myxococcota</taxon>
        <taxon>Polyangia</taxon>
        <taxon>Nannocystales</taxon>
        <taxon>Nannocystaceae</taxon>
        <taxon>Plesiocystis</taxon>
    </lineage>
</organism>
<dbReference type="Proteomes" id="UP000005801">
    <property type="component" value="Unassembled WGS sequence"/>
</dbReference>
<evidence type="ECO:0000313" key="2">
    <source>
        <dbReference type="EMBL" id="EDM79583.1"/>
    </source>
</evidence>
<gene>
    <name evidence="2" type="ORF">PPSIR1_21184</name>
</gene>
<feature type="region of interest" description="Disordered" evidence="1">
    <location>
        <begin position="558"/>
        <end position="629"/>
    </location>
</feature>
<keyword evidence="3" id="KW-1185">Reference proteome</keyword>
<dbReference type="EMBL" id="ABCS01000018">
    <property type="protein sequence ID" value="EDM79583.1"/>
    <property type="molecule type" value="Genomic_DNA"/>
</dbReference>
<evidence type="ECO:0000313" key="3">
    <source>
        <dbReference type="Proteomes" id="UP000005801"/>
    </source>
</evidence>
<sequence>MLLRPDTTFLDEATNRSERIFPRGEDWLHFESKLPGGTVFANAVLEPAVGVMGELALETFAKADWSNWISATKISLYEVGTRVGLTPITAAPLTQSLASVYSDIEFAFSSYQSGALPEEVIPDLLKNAGLQALQQITGQSTLVAQTVAQVVAAAMWAVDVVAAHRSQELQKHVALPPLQSEDPATDTWQVNRAFEAMRQRGHGGVVFPDGGMQAASNADYTAFFLPAYRYDKPWNIQYRAQGVTAQQGDPIRARGPRGETEYKFDVDDASTFGFMPGTTTTLRVLQASYRFYQSPRGTPVDRYTLRCRGVDKPCWKSPKSFDGSKNCRQCVMAESVWPTKGVGWAYGGAPLNATTPGENVGAFYPSLNKLLLNLLESVVRLGPLIYTVDFERVYDRWRASFELFWEFVRREWGRHGGPGWRGQLARLATLMTVFDSDGGLVVGGRLPRMPLSRIQSPLEAEFGVPFEASVFSELIAPYCRDAAAMQLHGLDTLEVAYIPPGAGALYKPGGGVRSSPLGRRFVDARKQLLMSSKRMLVDLRQVSDPAYRAELRASGVKESTVNPLLHGSPGVGHELLTPQSKPARAPKRPKRATGSPLSGLAALAAGAPRPDRGPAGGVAVESQPRSSGGTAVAALAALGAAATVVGLRVRDSDDP</sequence>
<dbReference type="RefSeq" id="WP_006971275.1">
    <property type="nucleotide sequence ID" value="NZ_ABCS01000018.1"/>
</dbReference>
<dbReference type="STRING" id="391625.PPSIR1_21184"/>
<reference evidence="2 3" key="1">
    <citation type="submission" date="2007-06" db="EMBL/GenBank/DDBJ databases">
        <authorList>
            <person name="Shimkets L."/>
            <person name="Ferriera S."/>
            <person name="Johnson J."/>
            <person name="Kravitz S."/>
            <person name="Beeson K."/>
            <person name="Sutton G."/>
            <person name="Rogers Y.-H."/>
            <person name="Friedman R."/>
            <person name="Frazier M."/>
            <person name="Venter J.C."/>
        </authorList>
    </citation>
    <scope>NUCLEOTIDE SEQUENCE [LARGE SCALE GENOMIC DNA]</scope>
    <source>
        <strain evidence="2 3">SIR-1</strain>
    </source>
</reference>